<dbReference type="GO" id="GO:0019843">
    <property type="term" value="F:rRNA binding"/>
    <property type="evidence" value="ECO:0007669"/>
    <property type="project" value="UniProtKB-KW"/>
</dbReference>
<proteinExistence type="inferred from homology"/>
<evidence type="ECO:0000256" key="2">
    <source>
        <dbReference type="ARBA" id="ARBA00022730"/>
    </source>
</evidence>
<dbReference type="AlphaFoldDB" id="A0A3G3MG78"/>
<evidence type="ECO:0000256" key="1">
    <source>
        <dbReference type="ARBA" id="ARBA00006700"/>
    </source>
</evidence>
<dbReference type="InterPro" id="IPR013025">
    <property type="entry name" value="Ribosomal_uL23-like"/>
</dbReference>
<name>A0A3G3MG78_9FLOR</name>
<gene>
    <name evidence="8" type="primary">rpl23</name>
</gene>
<organism evidence="8">
    <name type="scientific">Lithothamnion sp</name>
    <dbReference type="NCBI Taxonomy" id="1940749"/>
    <lineage>
        <taxon>Eukaryota</taxon>
        <taxon>Rhodophyta</taxon>
        <taxon>Florideophyceae</taxon>
        <taxon>Corallinophycidae</taxon>
        <taxon>Hapalidiales</taxon>
        <taxon>Hapalidiaceae</taxon>
        <taxon>Melobesioideae</taxon>
        <taxon>Lithothamnion</taxon>
    </lineage>
</organism>
<accession>A0A3G3MG78</accession>
<dbReference type="GO" id="GO:0005840">
    <property type="term" value="C:ribosome"/>
    <property type="evidence" value="ECO:0007669"/>
    <property type="project" value="UniProtKB-KW"/>
</dbReference>
<keyword evidence="8" id="KW-0934">Plastid</keyword>
<dbReference type="GO" id="GO:0006412">
    <property type="term" value="P:translation"/>
    <property type="evidence" value="ECO:0007669"/>
    <property type="project" value="InterPro"/>
</dbReference>
<keyword evidence="4 8" id="KW-0689">Ribosomal protein</keyword>
<reference evidence="8" key="1">
    <citation type="journal article" date="2018" name="Genome Biol. Evol.">
        <title>Mitochondrial and Plastid Genomes from Coralline Red Algae Provide Insights into the Incongruent Evolutionary Histories of Organelles.</title>
        <authorList>
            <person name="Lee J."/>
            <person name="Song H.J."/>
            <person name="In Park S."/>
            <person name="Lee Y.M."/>
            <person name="Jeong S.Y."/>
            <person name="Oh Cho T."/>
            <person name="Kim J.H."/>
            <person name="Choi H.G."/>
            <person name="Choi C.G."/>
            <person name="Nelson W.A."/>
            <person name="Fredericq S."/>
            <person name="Bhattacharya D."/>
            <person name="Su Yoon H."/>
        </authorList>
    </citation>
    <scope>NUCLEOTIDE SEQUENCE</scope>
</reference>
<evidence type="ECO:0000313" key="8">
    <source>
        <dbReference type="EMBL" id="AYR05835.1"/>
    </source>
</evidence>
<evidence type="ECO:0000256" key="6">
    <source>
        <dbReference type="ARBA" id="ARBA00035287"/>
    </source>
</evidence>
<keyword evidence="3" id="KW-0694">RNA-binding</keyword>
<dbReference type="GO" id="GO:1990904">
    <property type="term" value="C:ribonucleoprotein complex"/>
    <property type="evidence" value="ECO:0007669"/>
    <property type="project" value="UniProtKB-KW"/>
</dbReference>
<evidence type="ECO:0000256" key="5">
    <source>
        <dbReference type="ARBA" id="ARBA00023274"/>
    </source>
</evidence>
<dbReference type="Pfam" id="PF00276">
    <property type="entry name" value="Ribosomal_L23"/>
    <property type="match status" value="1"/>
</dbReference>
<geneLocation type="plastid" evidence="8"/>
<dbReference type="InterPro" id="IPR012678">
    <property type="entry name" value="Ribosomal_uL23/eL15/eS24_sf"/>
</dbReference>
<evidence type="ECO:0000256" key="4">
    <source>
        <dbReference type="ARBA" id="ARBA00022980"/>
    </source>
</evidence>
<dbReference type="EMBL" id="MH281627">
    <property type="protein sequence ID" value="AYR05835.1"/>
    <property type="molecule type" value="Genomic_DNA"/>
</dbReference>
<keyword evidence="5" id="KW-0687">Ribonucleoprotein</keyword>
<evidence type="ECO:0000256" key="3">
    <source>
        <dbReference type="ARBA" id="ARBA00022884"/>
    </source>
</evidence>
<dbReference type="NCBIfam" id="NF004363">
    <property type="entry name" value="PRK05738.2-4"/>
    <property type="match status" value="1"/>
</dbReference>
<dbReference type="FunFam" id="3.30.70.330:FF:000001">
    <property type="entry name" value="50S ribosomal protein L23"/>
    <property type="match status" value="1"/>
</dbReference>
<dbReference type="PANTHER" id="PTHR11620">
    <property type="entry name" value="60S RIBOSOMAL PROTEIN L23A"/>
    <property type="match status" value="1"/>
</dbReference>
<comment type="similarity">
    <text evidence="1">Belongs to the universal ribosomal protein uL23 family.</text>
</comment>
<dbReference type="InterPro" id="IPR012677">
    <property type="entry name" value="Nucleotide-bd_a/b_plait_sf"/>
</dbReference>
<dbReference type="GO" id="GO:0003735">
    <property type="term" value="F:structural constituent of ribosome"/>
    <property type="evidence" value="ECO:0007669"/>
    <property type="project" value="InterPro"/>
</dbReference>
<dbReference type="HAMAP" id="MF_01369_B">
    <property type="entry name" value="Ribosomal_uL23_B"/>
    <property type="match status" value="1"/>
</dbReference>
<dbReference type="SUPFAM" id="SSF54189">
    <property type="entry name" value="Ribosomal proteins S24e, L23 and L15e"/>
    <property type="match status" value="1"/>
</dbReference>
<protein>
    <recommendedName>
        <fullName evidence="6">Large ribosomal subunit protein uL23c</fullName>
    </recommendedName>
    <alternativeName>
        <fullName evidence="7">50S ribosomal protein L23, chloroplastic</fullName>
    </alternativeName>
</protein>
<dbReference type="Gene3D" id="3.30.70.330">
    <property type="match status" value="1"/>
</dbReference>
<sequence>MDKDKTRKFFTIIRKPIITDKTTKFLENNQYCFQVDPRVNKRSIKEAIEHIFNVKVTKINTYHQPPKRRTVGRFTGYRAHYKKAVVTLLKNDKINLFSED</sequence>
<keyword evidence="2" id="KW-0699">rRNA-binding</keyword>
<dbReference type="NCBIfam" id="NF004368">
    <property type="entry name" value="PRK05738.3-4"/>
    <property type="match status" value="1"/>
</dbReference>
<evidence type="ECO:0000256" key="7">
    <source>
        <dbReference type="ARBA" id="ARBA00035366"/>
    </source>
</evidence>